<reference evidence="2 3" key="1">
    <citation type="submission" date="2020-09" db="EMBL/GenBank/DDBJ databases">
        <title>Genome seq and assembly of Chryseobacterium sp.</title>
        <authorList>
            <person name="Chhetri G."/>
        </authorList>
    </citation>
    <scope>NUCLEOTIDE SEQUENCE [LARGE SCALE GENOMIC DNA]</scope>
    <source>
        <strain evidence="2 3">GCR10</strain>
    </source>
</reference>
<name>A0ABR8ZI62_9FLAO</name>
<evidence type="ECO:0000256" key="1">
    <source>
        <dbReference type="SAM" id="SignalP"/>
    </source>
</evidence>
<dbReference type="SUPFAM" id="SSF82185">
    <property type="entry name" value="Histone H3 K4-specific methyltransferase SET7/9 N-terminal domain"/>
    <property type="match status" value="1"/>
</dbReference>
<keyword evidence="1" id="KW-0732">Signal</keyword>
<protein>
    <recommendedName>
        <fullName evidence="4">Toxin-antitoxin system YwqK family antitoxin</fullName>
    </recommendedName>
</protein>
<feature type="signal peptide" evidence="1">
    <location>
        <begin position="1"/>
        <end position="18"/>
    </location>
</feature>
<proteinExistence type="predicted"/>
<comment type="caution">
    <text evidence="2">The sequence shown here is derived from an EMBL/GenBank/DDBJ whole genome shotgun (WGS) entry which is preliminary data.</text>
</comment>
<evidence type="ECO:0008006" key="4">
    <source>
        <dbReference type="Google" id="ProtNLM"/>
    </source>
</evidence>
<dbReference type="Gene3D" id="3.90.930.1">
    <property type="match status" value="1"/>
</dbReference>
<organism evidence="2 3">
    <name type="scientific">Chryseobacterium caseinilyticum</name>
    <dbReference type="NCBI Taxonomy" id="2771428"/>
    <lineage>
        <taxon>Bacteria</taxon>
        <taxon>Pseudomonadati</taxon>
        <taxon>Bacteroidota</taxon>
        <taxon>Flavobacteriia</taxon>
        <taxon>Flavobacteriales</taxon>
        <taxon>Weeksellaceae</taxon>
        <taxon>Chryseobacterium group</taxon>
        <taxon>Chryseobacterium</taxon>
    </lineage>
</organism>
<dbReference type="EMBL" id="JACYFS010000009">
    <property type="protein sequence ID" value="MBD8084431.1"/>
    <property type="molecule type" value="Genomic_DNA"/>
</dbReference>
<sequence length="169" mass="20065">MKFQILFILLFIFNNGNAQNIVSDDAVYFKEGIAYQKSNSSKFSGTLQLKKKNGHVKSETTYDNGKQNEFVVYYNLDEKQMVCDRFFYESQTGKKKKHLRYSLDGLNYSETEFDENEDKKSYRFYKNNKLTIYKEFQNNKKHGTWFCINEDGSKSEIEYFAGKKVEKKK</sequence>
<dbReference type="RefSeq" id="WP_191738195.1">
    <property type="nucleotide sequence ID" value="NZ_JACYFS010000009.1"/>
</dbReference>
<feature type="chain" id="PRO_5045682529" description="Toxin-antitoxin system YwqK family antitoxin" evidence="1">
    <location>
        <begin position="19"/>
        <end position="169"/>
    </location>
</feature>
<accession>A0ABR8ZI62</accession>
<dbReference type="Proteomes" id="UP000637299">
    <property type="component" value="Unassembled WGS sequence"/>
</dbReference>
<evidence type="ECO:0000313" key="2">
    <source>
        <dbReference type="EMBL" id="MBD8084431.1"/>
    </source>
</evidence>
<gene>
    <name evidence="2" type="ORF">IC610_18650</name>
</gene>
<evidence type="ECO:0000313" key="3">
    <source>
        <dbReference type="Proteomes" id="UP000637299"/>
    </source>
</evidence>
<keyword evidence="3" id="KW-1185">Reference proteome</keyword>